<dbReference type="PANTHER" id="PTHR18849">
    <property type="entry name" value="LEUCINE RICH REPEAT PROTEIN"/>
    <property type="match status" value="1"/>
</dbReference>
<reference evidence="12 13" key="1">
    <citation type="submission" date="2019-07" db="EMBL/GenBank/DDBJ databases">
        <title>Genomes of Cafeteria roenbergensis.</title>
        <authorList>
            <person name="Fischer M.G."/>
            <person name="Hackl T."/>
            <person name="Roman M."/>
        </authorList>
    </citation>
    <scope>NUCLEOTIDE SEQUENCE [LARGE SCALE GENOMIC DNA]</scope>
    <source>
        <strain evidence="12 13">BVI</strain>
    </source>
</reference>
<dbReference type="OMA" id="QHRAVIV"/>
<sequence>MSELTEDLIRRKAEHHDGLLSDLEEISLHQCELVRIRVIGSLCRKLRILYLQNNVIPKIEGLSHMKDLEYLNLALNNVSKIEGLDECEFLNKLDLTVNFVDLDELRASCEHMAGLRSLRDLYMTGNPCTDWKGFRPYVLAKVPQLERLDGDDVTRSERIRAVQQLPQLEAELATLASARAESKAAEARAAEAERAAKAAARAAASGAAAASGDGDVEDDDEDGSSPWCPEERVKIAKEVAKQKAEDEKKHDHLRAPERDYAKEHRERLAEVRRREEEEARLGERVRARNEAKLEFTLDDEDGQGNVVLVLQLPRFLDSSLIDVDAHPGHVSIVARGKVFRMAWPDEVVVAEGKATRSSTTGALTLTMPKARKSRHAMRLAKEEAARAAEAAEQERLRRLEEAGRRRKLDVPEKLADAMLESAGAPAGLDWANIVDDSTRRRAGLASDADDAVLPSAEPAAAAASGAGGGSGEPASRVRGGKGERLAAAAGAGQGRKARGMGSAFGLGPGSVRRPKKERKTKVSGLIQELTGLDAELLAE</sequence>
<evidence type="ECO:0000256" key="6">
    <source>
        <dbReference type="ARBA" id="ARBA00023069"/>
    </source>
</evidence>
<comment type="caution">
    <text evidence="12">The sequence shown here is derived from an EMBL/GenBank/DDBJ whole genome shotgun (WGS) entry which is preliminary data.</text>
</comment>
<feature type="compositionally biased region" description="Basic residues" evidence="10">
    <location>
        <begin position="512"/>
        <end position="521"/>
    </location>
</feature>
<dbReference type="InterPro" id="IPR032675">
    <property type="entry name" value="LRR_dom_sf"/>
</dbReference>
<evidence type="ECO:0000256" key="8">
    <source>
        <dbReference type="ARBA" id="ARBA00049982"/>
    </source>
</evidence>
<organism evidence="12 13">
    <name type="scientific">Cafeteria roenbergensis</name>
    <name type="common">Marine flagellate</name>
    <dbReference type="NCBI Taxonomy" id="33653"/>
    <lineage>
        <taxon>Eukaryota</taxon>
        <taxon>Sar</taxon>
        <taxon>Stramenopiles</taxon>
        <taxon>Bigyra</taxon>
        <taxon>Opalozoa</taxon>
        <taxon>Bicosoecida</taxon>
        <taxon>Cafeteriaceae</taxon>
        <taxon>Cafeteria</taxon>
    </lineage>
</organism>
<feature type="compositionally biased region" description="Acidic residues" evidence="10">
    <location>
        <begin position="214"/>
        <end position="223"/>
    </location>
</feature>
<dbReference type="Proteomes" id="UP000323011">
    <property type="component" value="Unassembled WGS sequence"/>
</dbReference>
<evidence type="ECO:0000256" key="9">
    <source>
        <dbReference type="SAM" id="Coils"/>
    </source>
</evidence>
<dbReference type="EMBL" id="VLTN01000003">
    <property type="protein sequence ID" value="KAA0156597.1"/>
    <property type="molecule type" value="Genomic_DNA"/>
</dbReference>
<evidence type="ECO:0000256" key="1">
    <source>
        <dbReference type="ARBA" id="ARBA00004138"/>
    </source>
</evidence>
<evidence type="ECO:0000313" key="12">
    <source>
        <dbReference type="EMBL" id="KAA0156597.1"/>
    </source>
</evidence>
<proteinExistence type="inferred from homology"/>
<dbReference type="FunFam" id="3.80.10.10:FF:000052">
    <property type="entry name" value="Leucine rich repeat containing 6"/>
    <property type="match status" value="1"/>
</dbReference>
<dbReference type="GO" id="GO:0005737">
    <property type="term" value="C:cytoplasm"/>
    <property type="evidence" value="ECO:0007669"/>
    <property type="project" value="UniProtKB-SubCell"/>
</dbReference>
<keyword evidence="5" id="KW-0677">Repeat</keyword>
<evidence type="ECO:0000256" key="4">
    <source>
        <dbReference type="ARBA" id="ARBA00022614"/>
    </source>
</evidence>
<feature type="domain" description="Dynein axonemal assembly factor 11-like CS" evidence="11">
    <location>
        <begin position="253"/>
        <end position="369"/>
    </location>
</feature>
<evidence type="ECO:0000256" key="10">
    <source>
        <dbReference type="SAM" id="MobiDB-lite"/>
    </source>
</evidence>
<feature type="coiled-coil region" evidence="9">
    <location>
        <begin position="168"/>
        <end position="202"/>
    </location>
</feature>
<dbReference type="InterPro" id="IPR056496">
    <property type="entry name" value="CS_DNAAF11_C"/>
</dbReference>
<dbReference type="AlphaFoldDB" id="A0A5A8CW52"/>
<feature type="coiled-coil region" evidence="9">
    <location>
        <begin position="374"/>
        <end position="402"/>
    </location>
</feature>
<dbReference type="PROSITE" id="PS51450">
    <property type="entry name" value="LRR"/>
    <property type="match status" value="2"/>
</dbReference>
<evidence type="ECO:0000259" key="11">
    <source>
        <dbReference type="Pfam" id="PF23602"/>
    </source>
</evidence>
<feature type="region of interest" description="Disordered" evidence="10">
    <location>
        <begin position="206"/>
        <end position="264"/>
    </location>
</feature>
<evidence type="ECO:0000256" key="5">
    <source>
        <dbReference type="ARBA" id="ARBA00022737"/>
    </source>
</evidence>
<keyword evidence="4" id="KW-0433">Leucine-rich repeat</keyword>
<keyword evidence="13" id="KW-1185">Reference proteome</keyword>
<keyword evidence="3" id="KW-0963">Cytoplasm</keyword>
<feature type="compositionally biased region" description="Basic and acidic residues" evidence="10">
    <location>
        <begin position="229"/>
        <end position="264"/>
    </location>
</feature>
<dbReference type="InterPro" id="IPR001611">
    <property type="entry name" value="Leu-rich_rpt"/>
</dbReference>
<evidence type="ECO:0000256" key="3">
    <source>
        <dbReference type="ARBA" id="ARBA00022490"/>
    </source>
</evidence>
<keyword evidence="7" id="KW-0966">Cell projection</keyword>
<dbReference type="SUPFAM" id="SSF52058">
    <property type="entry name" value="L domain-like"/>
    <property type="match status" value="1"/>
</dbReference>
<protein>
    <recommendedName>
        <fullName evidence="11">Dynein axonemal assembly factor 11-like CS domain-containing protein</fullName>
    </recommendedName>
</protein>
<dbReference type="GO" id="GO:0005929">
    <property type="term" value="C:cilium"/>
    <property type="evidence" value="ECO:0007669"/>
    <property type="project" value="UniProtKB-SubCell"/>
</dbReference>
<evidence type="ECO:0000256" key="7">
    <source>
        <dbReference type="ARBA" id="ARBA00023273"/>
    </source>
</evidence>
<dbReference type="Pfam" id="PF23602">
    <property type="entry name" value="CS_DNAAF11_C"/>
    <property type="match status" value="1"/>
</dbReference>
<dbReference type="PANTHER" id="PTHR18849:SF0">
    <property type="entry name" value="CILIA- AND FLAGELLA-ASSOCIATED PROTEIN 410-RELATED"/>
    <property type="match status" value="1"/>
</dbReference>
<dbReference type="Pfam" id="PF14580">
    <property type="entry name" value="LRR_9"/>
    <property type="match status" value="1"/>
</dbReference>
<keyword evidence="6" id="KW-0969">Cilium</keyword>
<dbReference type="Gene3D" id="3.80.10.10">
    <property type="entry name" value="Ribonuclease Inhibitor"/>
    <property type="match status" value="1"/>
</dbReference>
<gene>
    <name evidence="12" type="ORF">FNF29_00708</name>
</gene>
<accession>A0A5A8CW52</accession>
<comment type="similarity">
    <text evidence="8">Belongs to the tilB family.</text>
</comment>
<evidence type="ECO:0000313" key="13">
    <source>
        <dbReference type="Proteomes" id="UP000323011"/>
    </source>
</evidence>
<keyword evidence="9" id="KW-0175">Coiled coil</keyword>
<comment type="subcellular location">
    <subcellularLocation>
        <location evidence="1">Cell projection</location>
        <location evidence="1">Cilium</location>
    </subcellularLocation>
    <subcellularLocation>
        <location evidence="2">Cytoplasm</location>
    </subcellularLocation>
</comment>
<dbReference type="SMART" id="SM00365">
    <property type="entry name" value="LRR_SD22"/>
    <property type="match status" value="2"/>
</dbReference>
<feature type="region of interest" description="Disordered" evidence="10">
    <location>
        <begin position="457"/>
        <end position="523"/>
    </location>
</feature>
<evidence type="ECO:0000256" key="2">
    <source>
        <dbReference type="ARBA" id="ARBA00004496"/>
    </source>
</evidence>
<name>A0A5A8CW52_CAFRO</name>